<comment type="caution">
    <text evidence="3">The sequence shown here is derived from an EMBL/GenBank/DDBJ whole genome shotgun (WGS) entry which is preliminary data.</text>
</comment>
<sequence length="279" mass="29900">MGDMSGRTVLITGASTGIGLATAKALAARGGRLFLACRSAAKGRAAVAEVVAASGNHDVDLLDLDLADLASVDKCARDFASRGEPLHVLVNNAGVAGHRGLTEDGFELTFGVNHLGHFALTMGLLDLLVASGPSRVVNVSSDAHYSARTVDFGALRRVTRPVTGYAEYRVSKLCNVLFTQELARRLAGTGVTAYCVHPGVVASDIWRKVPWPVRPLMTRFMIDTDRGAETSVYCAASPEVASASGLFYDRCREREASPRATRRLAEELWAHSEQWTGQR</sequence>
<name>A0A2T0STU5_9PSEU</name>
<dbReference type="OrthoDB" id="3772961at2"/>
<dbReference type="InterPro" id="IPR036291">
    <property type="entry name" value="NAD(P)-bd_dom_sf"/>
</dbReference>
<dbReference type="Gene3D" id="3.40.50.720">
    <property type="entry name" value="NAD(P)-binding Rossmann-like Domain"/>
    <property type="match status" value="1"/>
</dbReference>
<organism evidence="3 4">
    <name type="scientific">Umezawaea tangerina</name>
    <dbReference type="NCBI Taxonomy" id="84725"/>
    <lineage>
        <taxon>Bacteria</taxon>
        <taxon>Bacillati</taxon>
        <taxon>Actinomycetota</taxon>
        <taxon>Actinomycetes</taxon>
        <taxon>Pseudonocardiales</taxon>
        <taxon>Pseudonocardiaceae</taxon>
        <taxon>Umezawaea</taxon>
    </lineage>
</organism>
<accession>A0A2T0STU5</accession>
<dbReference type="PANTHER" id="PTHR43157">
    <property type="entry name" value="PHOSPHATIDYLINOSITOL-GLYCAN BIOSYNTHESIS CLASS F PROTEIN-RELATED"/>
    <property type="match status" value="1"/>
</dbReference>
<dbReference type="SUPFAM" id="SSF51735">
    <property type="entry name" value="NAD(P)-binding Rossmann-fold domains"/>
    <property type="match status" value="1"/>
</dbReference>
<dbReference type="GO" id="GO:0016491">
    <property type="term" value="F:oxidoreductase activity"/>
    <property type="evidence" value="ECO:0007669"/>
    <property type="project" value="UniProtKB-KW"/>
</dbReference>
<evidence type="ECO:0000313" key="4">
    <source>
        <dbReference type="Proteomes" id="UP000239494"/>
    </source>
</evidence>
<keyword evidence="1" id="KW-0560">Oxidoreductase</keyword>
<evidence type="ECO:0000256" key="2">
    <source>
        <dbReference type="RuleBase" id="RU000363"/>
    </source>
</evidence>
<dbReference type="Proteomes" id="UP000239494">
    <property type="component" value="Unassembled WGS sequence"/>
</dbReference>
<protein>
    <submittedName>
        <fullName evidence="3">Short-subunit dehydrogenase</fullName>
    </submittedName>
</protein>
<gene>
    <name evidence="3" type="ORF">CLV43_111190</name>
</gene>
<dbReference type="PANTHER" id="PTHR43157:SF31">
    <property type="entry name" value="PHOSPHATIDYLINOSITOL-GLYCAN BIOSYNTHESIS CLASS F PROTEIN"/>
    <property type="match status" value="1"/>
</dbReference>
<dbReference type="InterPro" id="IPR002347">
    <property type="entry name" value="SDR_fam"/>
</dbReference>
<dbReference type="Pfam" id="PF00106">
    <property type="entry name" value="adh_short"/>
    <property type="match status" value="1"/>
</dbReference>
<evidence type="ECO:0000256" key="1">
    <source>
        <dbReference type="ARBA" id="ARBA00023002"/>
    </source>
</evidence>
<dbReference type="EMBL" id="PVTF01000011">
    <property type="protein sequence ID" value="PRY36818.1"/>
    <property type="molecule type" value="Genomic_DNA"/>
</dbReference>
<reference evidence="3 4" key="1">
    <citation type="submission" date="2018-03" db="EMBL/GenBank/DDBJ databases">
        <title>Genomic Encyclopedia of Archaeal and Bacterial Type Strains, Phase II (KMG-II): from individual species to whole genera.</title>
        <authorList>
            <person name="Goeker M."/>
        </authorList>
    </citation>
    <scope>NUCLEOTIDE SEQUENCE [LARGE SCALE GENOMIC DNA]</scope>
    <source>
        <strain evidence="3 4">DSM 44720</strain>
    </source>
</reference>
<comment type="similarity">
    <text evidence="2">Belongs to the short-chain dehydrogenases/reductases (SDR) family.</text>
</comment>
<evidence type="ECO:0000313" key="3">
    <source>
        <dbReference type="EMBL" id="PRY36818.1"/>
    </source>
</evidence>
<proteinExistence type="inferred from homology"/>
<keyword evidence="4" id="KW-1185">Reference proteome</keyword>
<dbReference type="PRINTS" id="PR00080">
    <property type="entry name" value="SDRFAMILY"/>
</dbReference>
<dbReference type="CDD" id="cd05327">
    <property type="entry name" value="retinol-DH_like_SDR_c_like"/>
    <property type="match status" value="1"/>
</dbReference>
<dbReference type="AlphaFoldDB" id="A0A2T0STU5"/>
<dbReference type="PRINTS" id="PR00081">
    <property type="entry name" value="GDHRDH"/>
</dbReference>